<evidence type="ECO:0000256" key="1">
    <source>
        <dbReference type="SAM" id="SignalP"/>
    </source>
</evidence>
<organism evidence="2 3">
    <name type="scientific">Nocardioides simplex</name>
    <name type="common">Arthrobacter simplex</name>
    <dbReference type="NCBI Taxonomy" id="2045"/>
    <lineage>
        <taxon>Bacteria</taxon>
        <taxon>Bacillati</taxon>
        <taxon>Actinomycetota</taxon>
        <taxon>Actinomycetes</taxon>
        <taxon>Propionibacteriales</taxon>
        <taxon>Nocardioidaceae</taxon>
        <taxon>Pimelobacter</taxon>
    </lineage>
</organism>
<keyword evidence="1" id="KW-0732">Signal</keyword>
<sequence>MDAHRPTRTRRAAAAAALAALSLGVLTACGNDSDGSPEGTAVDGGTASSPAVDLGDVVEYDDLTRNHVNGAVDYPQNPPVGGDHAPVWMNCAAYNEPVDPGMAVHSMEHGAVWLAYDPDLPSEDVDILQALAASNGFVLVSPVEDMDSPVAATAWGRQLTQDTVDLTRLTAFVNTFAQGPQTPELGAPCTGGMG</sequence>
<dbReference type="Proteomes" id="UP000449906">
    <property type="component" value="Unassembled WGS sequence"/>
</dbReference>
<dbReference type="Pfam" id="PF11303">
    <property type="entry name" value="DUF3105"/>
    <property type="match status" value="1"/>
</dbReference>
<dbReference type="RefSeq" id="WP_151578517.1">
    <property type="nucleotide sequence ID" value="NZ_WBVM01000001.1"/>
</dbReference>
<proteinExistence type="predicted"/>
<comment type="caution">
    <text evidence="2">The sequence shown here is derived from an EMBL/GenBank/DDBJ whole genome shotgun (WGS) entry which is preliminary data.</text>
</comment>
<feature type="signal peptide" evidence="1">
    <location>
        <begin position="1"/>
        <end position="27"/>
    </location>
</feature>
<dbReference type="PROSITE" id="PS51257">
    <property type="entry name" value="PROKAR_LIPOPROTEIN"/>
    <property type="match status" value="1"/>
</dbReference>
<dbReference type="InterPro" id="IPR021454">
    <property type="entry name" value="DUF3105"/>
</dbReference>
<dbReference type="AlphaFoldDB" id="A0A7J5DY65"/>
<evidence type="ECO:0000313" key="2">
    <source>
        <dbReference type="EMBL" id="KAB2810962.1"/>
    </source>
</evidence>
<reference evidence="2 3" key="1">
    <citation type="submission" date="2019-09" db="EMBL/GenBank/DDBJ databases">
        <title>Pimelobacter sp. isolated from Paulinella.</title>
        <authorList>
            <person name="Jeong S.E."/>
        </authorList>
    </citation>
    <scope>NUCLEOTIDE SEQUENCE [LARGE SCALE GENOMIC DNA]</scope>
    <source>
        <strain evidence="2 3">Pch-N</strain>
    </source>
</reference>
<dbReference type="EMBL" id="WBVM01000001">
    <property type="protein sequence ID" value="KAB2810962.1"/>
    <property type="molecule type" value="Genomic_DNA"/>
</dbReference>
<gene>
    <name evidence="2" type="ORF">F9L07_03210</name>
</gene>
<evidence type="ECO:0000313" key="3">
    <source>
        <dbReference type="Proteomes" id="UP000449906"/>
    </source>
</evidence>
<accession>A0A7J5DY65</accession>
<name>A0A7J5DY65_NOCSI</name>
<protein>
    <submittedName>
        <fullName evidence="2">DUF3105 domain-containing protein</fullName>
    </submittedName>
</protein>
<feature type="chain" id="PRO_5039599414" evidence="1">
    <location>
        <begin position="28"/>
        <end position="194"/>
    </location>
</feature>